<reference evidence="1" key="1">
    <citation type="submission" date="2021-05" db="EMBL/GenBank/DDBJ databases">
        <authorList>
            <person name="Pan Q."/>
            <person name="Jouanno E."/>
            <person name="Zahm M."/>
            <person name="Klopp C."/>
            <person name="Cabau C."/>
            <person name="Louis A."/>
            <person name="Berthelot C."/>
            <person name="Parey E."/>
            <person name="Roest Crollius H."/>
            <person name="Montfort J."/>
            <person name="Robinson-Rechavi M."/>
            <person name="Bouchez O."/>
            <person name="Lampietro C."/>
            <person name="Lopez Roques C."/>
            <person name="Donnadieu C."/>
            <person name="Postlethwait J."/>
            <person name="Bobe J."/>
            <person name="Dillon D."/>
            <person name="Chandos A."/>
            <person name="von Hippel F."/>
            <person name="Guiguen Y."/>
        </authorList>
    </citation>
    <scope>NUCLEOTIDE SEQUENCE</scope>
    <source>
        <strain evidence="1">YG-Jan2019</strain>
    </source>
</reference>
<proteinExistence type="predicted"/>
<evidence type="ECO:0000313" key="1">
    <source>
        <dbReference type="EMBL" id="KAJ8016684.1"/>
    </source>
</evidence>
<comment type="caution">
    <text evidence="1">The sequence shown here is derived from an EMBL/GenBank/DDBJ whole genome shotgun (WGS) entry which is preliminary data.</text>
</comment>
<evidence type="ECO:0000313" key="2">
    <source>
        <dbReference type="Proteomes" id="UP001157502"/>
    </source>
</evidence>
<name>A0ACC2HL05_DALPE</name>
<gene>
    <name evidence="1" type="ORF">DPEC_G00009810</name>
</gene>
<sequence>MERQCLNAQLCLPLATCKAFNPRARFNSLFLFCHLPSTPSGHLYEGGSLGYRGERRGPLDLPGPSSFTVRWMTHVVGSPLGDTAPHHSVVRVHTCRLVGQKVWFCVPLNHLIQTTCHQAEHLPHILAYWLTSETSWRWVRALAFTLLPPSVIGSGVQP</sequence>
<keyword evidence="2" id="KW-1185">Reference proteome</keyword>
<accession>A0ACC2HL05</accession>
<protein>
    <submittedName>
        <fullName evidence="1">Uncharacterized protein</fullName>
    </submittedName>
</protein>
<dbReference type="Proteomes" id="UP001157502">
    <property type="component" value="Chromosome 1"/>
</dbReference>
<dbReference type="EMBL" id="CM055728">
    <property type="protein sequence ID" value="KAJ8016684.1"/>
    <property type="molecule type" value="Genomic_DNA"/>
</dbReference>
<organism evidence="1 2">
    <name type="scientific">Dallia pectoralis</name>
    <name type="common">Alaska blackfish</name>
    <dbReference type="NCBI Taxonomy" id="75939"/>
    <lineage>
        <taxon>Eukaryota</taxon>
        <taxon>Metazoa</taxon>
        <taxon>Chordata</taxon>
        <taxon>Craniata</taxon>
        <taxon>Vertebrata</taxon>
        <taxon>Euteleostomi</taxon>
        <taxon>Actinopterygii</taxon>
        <taxon>Neopterygii</taxon>
        <taxon>Teleostei</taxon>
        <taxon>Protacanthopterygii</taxon>
        <taxon>Esociformes</taxon>
        <taxon>Umbridae</taxon>
        <taxon>Dallia</taxon>
    </lineage>
</organism>